<dbReference type="InterPro" id="IPR024344">
    <property type="entry name" value="MDMPI_metal-binding"/>
</dbReference>
<evidence type="ECO:0000313" key="3">
    <source>
        <dbReference type="Proteomes" id="UP000612585"/>
    </source>
</evidence>
<dbReference type="AlphaFoldDB" id="A0A8J3Z4D9"/>
<gene>
    <name evidence="2" type="ORF">Vau01_040830</name>
</gene>
<dbReference type="Gene3D" id="1.20.120.450">
    <property type="entry name" value="dinb family like domain"/>
    <property type="match status" value="1"/>
</dbReference>
<comment type="caution">
    <text evidence="2">The sequence shown here is derived from an EMBL/GenBank/DDBJ whole genome shotgun (WGS) entry which is preliminary data.</text>
</comment>
<protein>
    <recommendedName>
        <fullName evidence="1">Mycothiol-dependent maleylpyruvate isomerase metal-binding domain-containing protein</fullName>
    </recommendedName>
</protein>
<dbReference type="NCBIfam" id="TIGR03083">
    <property type="entry name" value="maleylpyruvate isomerase family mycothiol-dependent enzyme"/>
    <property type="match status" value="1"/>
</dbReference>
<dbReference type="Proteomes" id="UP000612585">
    <property type="component" value="Unassembled WGS sequence"/>
</dbReference>
<reference evidence="2" key="1">
    <citation type="submission" date="2021-01" db="EMBL/GenBank/DDBJ databases">
        <title>Whole genome shotgun sequence of Virgisporangium aurantiacum NBRC 16421.</title>
        <authorList>
            <person name="Komaki H."/>
            <person name="Tamura T."/>
        </authorList>
    </citation>
    <scope>NUCLEOTIDE SEQUENCE</scope>
    <source>
        <strain evidence="2">NBRC 16421</strain>
    </source>
</reference>
<dbReference type="GO" id="GO:0046872">
    <property type="term" value="F:metal ion binding"/>
    <property type="evidence" value="ECO:0007669"/>
    <property type="project" value="InterPro"/>
</dbReference>
<dbReference type="RefSeq" id="WP_203995123.1">
    <property type="nucleotide sequence ID" value="NZ_BOPG01000024.1"/>
</dbReference>
<sequence>MTDSSWLGPALDVRPVLADQQTAFIGLLRQLDADDWARPTVCPGWTVKDVAAHVLGDFVGRLSMHRDGVRVEHPRAGEAFPAFLDRINDEWVAATRRLSPAVLVDLLSSVGAAIVRFWQTVDLDAIGGSVRWAGPEAHPFWLDVAREYTEYWTHQQQICDATGRAGLADPRYVGPVIDTFLRALPHTLRDVTAPEGSTVRVTVTGPGGGAWTCTRGPDRWRLDGPAPARPPTAALDLDTDTTWRLCTRGITPEQAAARARVDGDRRLATAALQIVSIIWSPPRR</sequence>
<dbReference type="EMBL" id="BOPG01000024">
    <property type="protein sequence ID" value="GIJ56567.1"/>
    <property type="molecule type" value="Genomic_DNA"/>
</dbReference>
<evidence type="ECO:0000259" key="1">
    <source>
        <dbReference type="Pfam" id="PF11716"/>
    </source>
</evidence>
<organism evidence="2 3">
    <name type="scientific">Virgisporangium aurantiacum</name>
    <dbReference type="NCBI Taxonomy" id="175570"/>
    <lineage>
        <taxon>Bacteria</taxon>
        <taxon>Bacillati</taxon>
        <taxon>Actinomycetota</taxon>
        <taxon>Actinomycetes</taxon>
        <taxon>Micromonosporales</taxon>
        <taxon>Micromonosporaceae</taxon>
        <taxon>Virgisporangium</taxon>
    </lineage>
</organism>
<dbReference type="SUPFAM" id="SSF109854">
    <property type="entry name" value="DinB/YfiT-like putative metalloenzymes"/>
    <property type="match status" value="1"/>
</dbReference>
<dbReference type="InterPro" id="IPR017517">
    <property type="entry name" value="Maleyloyr_isom"/>
</dbReference>
<dbReference type="InterPro" id="IPR034660">
    <property type="entry name" value="DinB/YfiT-like"/>
</dbReference>
<feature type="domain" description="Mycothiol-dependent maleylpyruvate isomerase metal-binding" evidence="1">
    <location>
        <begin position="18"/>
        <end position="158"/>
    </location>
</feature>
<proteinExistence type="predicted"/>
<evidence type="ECO:0000313" key="2">
    <source>
        <dbReference type="EMBL" id="GIJ56567.1"/>
    </source>
</evidence>
<accession>A0A8J3Z4D9</accession>
<name>A0A8J3Z4D9_9ACTN</name>
<dbReference type="Pfam" id="PF11716">
    <property type="entry name" value="MDMPI_N"/>
    <property type="match status" value="1"/>
</dbReference>
<keyword evidence="3" id="KW-1185">Reference proteome</keyword>